<dbReference type="InterPro" id="IPR005119">
    <property type="entry name" value="LysR_subst-bd"/>
</dbReference>
<dbReference type="CDD" id="cd05466">
    <property type="entry name" value="PBP2_LTTR_substrate"/>
    <property type="match status" value="1"/>
</dbReference>
<dbReference type="PANTHER" id="PTHR30346:SF0">
    <property type="entry name" value="HCA OPERON TRANSCRIPTIONAL ACTIVATOR HCAR"/>
    <property type="match status" value="1"/>
</dbReference>
<comment type="similarity">
    <text evidence="1">Belongs to the LysR transcriptional regulatory family.</text>
</comment>
<evidence type="ECO:0000256" key="4">
    <source>
        <dbReference type="ARBA" id="ARBA00023163"/>
    </source>
</evidence>
<evidence type="ECO:0000256" key="3">
    <source>
        <dbReference type="ARBA" id="ARBA00023125"/>
    </source>
</evidence>
<dbReference type="PANTHER" id="PTHR30346">
    <property type="entry name" value="TRANSCRIPTIONAL DUAL REGULATOR HCAR-RELATED"/>
    <property type="match status" value="1"/>
</dbReference>
<dbReference type="EMBL" id="JADKNH010000012">
    <property type="protein sequence ID" value="MBF4695023.1"/>
    <property type="molecule type" value="Genomic_DNA"/>
</dbReference>
<evidence type="ECO:0000313" key="7">
    <source>
        <dbReference type="Proteomes" id="UP000614200"/>
    </source>
</evidence>
<dbReference type="PRINTS" id="PR00039">
    <property type="entry name" value="HTHLYSR"/>
</dbReference>
<evidence type="ECO:0000313" key="6">
    <source>
        <dbReference type="EMBL" id="MBF4695023.1"/>
    </source>
</evidence>
<dbReference type="RefSeq" id="WP_194703263.1">
    <property type="nucleotide sequence ID" value="NZ_JADKNH010000012.1"/>
</dbReference>
<dbReference type="Gene3D" id="3.40.190.290">
    <property type="match status" value="1"/>
</dbReference>
<name>A0ABR9ZX30_9FIRM</name>
<dbReference type="SUPFAM" id="SSF46785">
    <property type="entry name" value="Winged helix' DNA-binding domain"/>
    <property type="match status" value="1"/>
</dbReference>
<dbReference type="InterPro" id="IPR000847">
    <property type="entry name" value="LysR_HTH_N"/>
</dbReference>
<dbReference type="SUPFAM" id="SSF53850">
    <property type="entry name" value="Periplasmic binding protein-like II"/>
    <property type="match status" value="1"/>
</dbReference>
<feature type="domain" description="HTH lysR-type" evidence="5">
    <location>
        <begin position="1"/>
        <end position="58"/>
    </location>
</feature>
<keyword evidence="3" id="KW-0238">DNA-binding</keyword>
<dbReference type="Gene3D" id="1.10.10.10">
    <property type="entry name" value="Winged helix-like DNA-binding domain superfamily/Winged helix DNA-binding domain"/>
    <property type="match status" value="1"/>
</dbReference>
<evidence type="ECO:0000256" key="1">
    <source>
        <dbReference type="ARBA" id="ARBA00009437"/>
    </source>
</evidence>
<sequence length="301" mass="34351">MELKQLEYFVTACDCGSLSKAAIKLYTTQPNVSKVIKALEKELENTLFERTNKGLKVTSYGQSIYEYAKNILKNANLITNIETEGKPSVFTISSYPSNIIATLLVKLYQNNPNILIENHQGTVDEITTQVAHGISQIGILYVSEKQLAAFRHIISHKKLEFIELAKKQACIYVGPNSPLYSKKSISIEDLFSLRFVRGLNDFFSMEHHLDEVNVGTIGFEKLDFAVYTNSEHFVTNLLLKTDIVELGINLASSKYHQYDIKNLWIEEEYTYLSIGYVMEKDHVLTNTAKEFVEYLKYMLSL</sequence>
<evidence type="ECO:0000256" key="2">
    <source>
        <dbReference type="ARBA" id="ARBA00023015"/>
    </source>
</evidence>
<dbReference type="InterPro" id="IPR036388">
    <property type="entry name" value="WH-like_DNA-bd_sf"/>
</dbReference>
<dbReference type="Proteomes" id="UP000614200">
    <property type="component" value="Unassembled WGS sequence"/>
</dbReference>
<accession>A0ABR9ZX30</accession>
<dbReference type="Pfam" id="PF03466">
    <property type="entry name" value="LysR_substrate"/>
    <property type="match status" value="1"/>
</dbReference>
<dbReference type="Pfam" id="PF00126">
    <property type="entry name" value="HTH_1"/>
    <property type="match status" value="1"/>
</dbReference>
<keyword evidence="2" id="KW-0805">Transcription regulation</keyword>
<keyword evidence="7" id="KW-1185">Reference proteome</keyword>
<dbReference type="PROSITE" id="PS50931">
    <property type="entry name" value="HTH_LYSR"/>
    <property type="match status" value="1"/>
</dbReference>
<reference evidence="6 7" key="1">
    <citation type="submission" date="2020-11" db="EMBL/GenBank/DDBJ databases">
        <title>Fusibacter basophilias sp. nov.</title>
        <authorList>
            <person name="Qiu D."/>
        </authorList>
    </citation>
    <scope>NUCLEOTIDE SEQUENCE [LARGE SCALE GENOMIC DNA]</scope>
    <source>
        <strain evidence="6 7">Q10-2</strain>
    </source>
</reference>
<comment type="caution">
    <text evidence="6">The sequence shown here is derived from an EMBL/GenBank/DDBJ whole genome shotgun (WGS) entry which is preliminary data.</text>
</comment>
<protein>
    <submittedName>
        <fullName evidence="6">LysR family transcriptional regulator</fullName>
    </submittedName>
</protein>
<evidence type="ECO:0000259" key="5">
    <source>
        <dbReference type="PROSITE" id="PS50931"/>
    </source>
</evidence>
<organism evidence="6 7">
    <name type="scientific">Fusibacter ferrireducens</name>
    <dbReference type="NCBI Taxonomy" id="2785058"/>
    <lineage>
        <taxon>Bacteria</taxon>
        <taxon>Bacillati</taxon>
        <taxon>Bacillota</taxon>
        <taxon>Clostridia</taxon>
        <taxon>Eubacteriales</taxon>
        <taxon>Eubacteriales Family XII. Incertae Sedis</taxon>
        <taxon>Fusibacter</taxon>
    </lineage>
</organism>
<keyword evidence="4" id="KW-0804">Transcription</keyword>
<dbReference type="InterPro" id="IPR036390">
    <property type="entry name" value="WH_DNA-bd_sf"/>
</dbReference>
<gene>
    <name evidence="6" type="ORF">ISU02_18135</name>
</gene>
<proteinExistence type="inferred from homology"/>